<evidence type="ECO:0000259" key="4">
    <source>
        <dbReference type="Pfam" id="PF17853"/>
    </source>
</evidence>
<evidence type="ECO:0008006" key="7">
    <source>
        <dbReference type="Google" id="ProtNLM"/>
    </source>
</evidence>
<dbReference type="InterPro" id="IPR025736">
    <property type="entry name" value="PucR_C-HTH_dom"/>
</dbReference>
<dbReference type="Pfam" id="PF13556">
    <property type="entry name" value="HTH_30"/>
    <property type="match status" value="1"/>
</dbReference>
<evidence type="ECO:0000259" key="2">
    <source>
        <dbReference type="Pfam" id="PF13556"/>
    </source>
</evidence>
<dbReference type="Proteomes" id="UP000093985">
    <property type="component" value="Unassembled WGS sequence"/>
</dbReference>
<protein>
    <recommendedName>
        <fullName evidence="7">PucR family transcriptional regulator</fullName>
    </recommendedName>
</protein>
<dbReference type="InterPro" id="IPR051448">
    <property type="entry name" value="CdaR-like_regulators"/>
</dbReference>
<gene>
    <name evidence="5" type="ORF">A5771_08940</name>
</gene>
<dbReference type="PANTHER" id="PTHR33744">
    <property type="entry name" value="CARBOHYDRATE DIACID REGULATOR"/>
    <property type="match status" value="1"/>
</dbReference>
<comment type="similarity">
    <text evidence="1">Belongs to the CdaR family.</text>
</comment>
<proteinExistence type="inferred from homology"/>
<dbReference type="Pfam" id="PF17853">
    <property type="entry name" value="GGDEF_2"/>
    <property type="match status" value="1"/>
</dbReference>
<feature type="domain" description="CdaR GGDEF-like" evidence="4">
    <location>
        <begin position="188"/>
        <end position="301"/>
    </location>
</feature>
<accession>A0A1A2EN52</accession>
<feature type="domain" description="RsbT co-antagonist protein RsbRD N-terminal" evidence="3">
    <location>
        <begin position="37"/>
        <end position="174"/>
    </location>
</feature>
<dbReference type="AlphaFoldDB" id="A0A1A2EN52"/>
<evidence type="ECO:0000259" key="3">
    <source>
        <dbReference type="Pfam" id="PF14361"/>
    </source>
</evidence>
<dbReference type="InterPro" id="IPR025751">
    <property type="entry name" value="RsbRD_N_dom"/>
</dbReference>
<dbReference type="InterPro" id="IPR042070">
    <property type="entry name" value="PucR_C-HTH_sf"/>
</dbReference>
<evidence type="ECO:0000313" key="6">
    <source>
        <dbReference type="Proteomes" id="UP000093985"/>
    </source>
</evidence>
<reference evidence="6" key="1">
    <citation type="submission" date="2016-06" db="EMBL/GenBank/DDBJ databases">
        <authorList>
            <person name="Sutton G."/>
            <person name="Brinkac L."/>
            <person name="Sanka R."/>
            <person name="Adams M."/>
            <person name="Lau E."/>
            <person name="Mehaffy C."/>
            <person name="Tameris M."/>
            <person name="Hatherill M."/>
            <person name="Hanekom W."/>
            <person name="Mahomed H."/>
            <person name="Mcshane H."/>
        </authorList>
    </citation>
    <scope>NUCLEOTIDE SEQUENCE [LARGE SCALE GENOMIC DNA]</scope>
    <source>
        <strain evidence="6">852014-51077_SCH5608930-a</strain>
    </source>
</reference>
<evidence type="ECO:0000256" key="1">
    <source>
        <dbReference type="ARBA" id="ARBA00006754"/>
    </source>
</evidence>
<dbReference type="EMBL" id="LZIN01000053">
    <property type="protein sequence ID" value="OBG05969.1"/>
    <property type="molecule type" value="Genomic_DNA"/>
</dbReference>
<organism evidence="5 6">
    <name type="scientific">Mycolicibacter sinensis (strain JDM601)</name>
    <name type="common">Mycobacterium sinense</name>
    <dbReference type="NCBI Taxonomy" id="875328"/>
    <lineage>
        <taxon>Bacteria</taxon>
        <taxon>Bacillati</taxon>
        <taxon>Actinomycetota</taxon>
        <taxon>Actinomycetes</taxon>
        <taxon>Mycobacteriales</taxon>
        <taxon>Mycobacteriaceae</taxon>
        <taxon>Mycolicibacter</taxon>
    </lineage>
</organism>
<dbReference type="Gene3D" id="1.10.10.2840">
    <property type="entry name" value="PucR C-terminal helix-turn-helix domain"/>
    <property type="match status" value="1"/>
</dbReference>
<name>A0A1A2EN52_MYCSD</name>
<dbReference type="PANTHER" id="PTHR33744:SF1">
    <property type="entry name" value="DNA-BINDING TRANSCRIPTIONAL ACTIVATOR ADER"/>
    <property type="match status" value="1"/>
</dbReference>
<dbReference type="InterPro" id="IPR041522">
    <property type="entry name" value="CdaR_GGDEF"/>
</dbReference>
<sequence>MAGKVTPMANRLTANEAIIACASGLLASIDDVTVKLSKQLAGSVPEFFEDDDLVREVEASAQGNVAAMLSVFRGETAAEDVPIRPEVTAFAAAVVRRQLPLESLIQAYRVGQTLFSRLWMDALAEQINEQEVFVGALHRSFDELNVYLDRVVAQLVADYERERERWLRGEAARRAALVGRLLRGDRIPIDHASRQLGHDLRAPQTALVAWMPTQGEVDQQLATLETSLTAIGSAAGVTRMLMLPAGTCTVWAWIAGNLDTDRLAECSGVPRDNDVLVAAGQTVQGEDAFRISHEQALRARHVASHMPSPPRITLHADVATVALLAGDYQEARRFVIRTLGELASRTAASAQLRETLRVFLQEGGNTRRAGERLFMHRNTVLYRLRRIEELIGHPLDKRRLDVEVALLFVDTFGDEVLPFEHRLPAKPASAEGESPTKPS</sequence>
<evidence type="ECO:0000313" key="5">
    <source>
        <dbReference type="EMBL" id="OBG05969.1"/>
    </source>
</evidence>
<feature type="domain" description="PucR C-terminal helix-turn-helix" evidence="2">
    <location>
        <begin position="352"/>
        <end position="407"/>
    </location>
</feature>
<comment type="caution">
    <text evidence="5">The sequence shown here is derived from an EMBL/GenBank/DDBJ whole genome shotgun (WGS) entry which is preliminary data.</text>
</comment>
<dbReference type="Pfam" id="PF14361">
    <property type="entry name" value="RsbRD_N"/>
    <property type="match status" value="1"/>
</dbReference>